<dbReference type="GO" id="GO:0008973">
    <property type="term" value="F:phosphopentomutase activity"/>
    <property type="evidence" value="ECO:0007669"/>
    <property type="project" value="TreeGrafter"/>
</dbReference>
<evidence type="ECO:0000256" key="4">
    <source>
        <dbReference type="ARBA" id="ARBA00005189"/>
    </source>
</evidence>
<evidence type="ECO:0000256" key="2">
    <source>
        <dbReference type="ARBA" id="ARBA00001946"/>
    </source>
</evidence>
<evidence type="ECO:0000259" key="17">
    <source>
        <dbReference type="Pfam" id="PF02878"/>
    </source>
</evidence>
<evidence type="ECO:0000313" key="20">
    <source>
        <dbReference type="EMBL" id="MRI82154.1"/>
    </source>
</evidence>
<dbReference type="GO" id="GO:0000287">
    <property type="term" value="F:magnesium ion binding"/>
    <property type="evidence" value="ECO:0007669"/>
    <property type="project" value="InterPro"/>
</dbReference>
<dbReference type="InterPro" id="IPR016066">
    <property type="entry name" value="A-D-PHexomutase_CS"/>
</dbReference>
<evidence type="ECO:0000256" key="1">
    <source>
        <dbReference type="ARBA" id="ARBA00000443"/>
    </source>
</evidence>
<dbReference type="PANTHER" id="PTHR45745:SF1">
    <property type="entry name" value="PHOSPHOGLUCOMUTASE 2B-RELATED"/>
    <property type="match status" value="1"/>
</dbReference>
<dbReference type="Pfam" id="PF02878">
    <property type="entry name" value="PGM_PMM_I"/>
    <property type="match status" value="1"/>
</dbReference>
<evidence type="ECO:0000256" key="15">
    <source>
        <dbReference type="RuleBase" id="RU004326"/>
    </source>
</evidence>
<dbReference type="EMBL" id="WJQR01000008">
    <property type="protein sequence ID" value="MRI82154.1"/>
    <property type="molecule type" value="Genomic_DNA"/>
</dbReference>
<evidence type="ECO:0000256" key="7">
    <source>
        <dbReference type="ARBA" id="ARBA00022526"/>
    </source>
</evidence>
<dbReference type="CDD" id="cd05799">
    <property type="entry name" value="PGM2"/>
    <property type="match status" value="1"/>
</dbReference>
<evidence type="ECO:0000259" key="19">
    <source>
        <dbReference type="Pfam" id="PF02880"/>
    </source>
</evidence>
<evidence type="ECO:0000256" key="3">
    <source>
        <dbReference type="ARBA" id="ARBA00005164"/>
    </source>
</evidence>
<keyword evidence="10 15" id="KW-0460">Magnesium</keyword>
<evidence type="ECO:0000256" key="9">
    <source>
        <dbReference type="ARBA" id="ARBA00022723"/>
    </source>
</evidence>
<dbReference type="InterPro" id="IPR005841">
    <property type="entry name" value="Alpha-D-phosphohexomutase_SF"/>
</dbReference>
<keyword evidence="7" id="KW-0313">Glucose metabolism</keyword>
<evidence type="ECO:0000256" key="14">
    <source>
        <dbReference type="ARBA" id="ARBA00041467"/>
    </source>
</evidence>
<evidence type="ECO:0000256" key="11">
    <source>
        <dbReference type="ARBA" id="ARBA00023235"/>
    </source>
</evidence>
<dbReference type="Pfam" id="PF00408">
    <property type="entry name" value="PGM_PMM_IV"/>
    <property type="match status" value="1"/>
</dbReference>
<evidence type="ECO:0000259" key="16">
    <source>
        <dbReference type="Pfam" id="PF00408"/>
    </source>
</evidence>
<gene>
    <name evidence="20" type="ORF">GIY11_09060</name>
</gene>
<feature type="domain" description="Alpha-D-phosphohexomutase alpha/beta/alpha" evidence="17">
    <location>
        <begin position="42"/>
        <end position="179"/>
    </location>
</feature>
<protein>
    <recommendedName>
        <fullName evidence="12">Phosphoglucomutase</fullName>
        <ecNumber evidence="6">5.4.2.2</ecNumber>
    </recommendedName>
    <alternativeName>
        <fullName evidence="14">Alpha-phosphoglucomutase</fullName>
    </alternativeName>
    <alternativeName>
        <fullName evidence="13">Glucose phosphomutase</fullName>
    </alternativeName>
</protein>
<evidence type="ECO:0000256" key="10">
    <source>
        <dbReference type="ARBA" id="ARBA00022842"/>
    </source>
</evidence>
<feature type="domain" description="Alpha-D-phosphohexomutase C-terminal" evidence="16">
    <location>
        <begin position="518"/>
        <end position="558"/>
    </location>
</feature>
<keyword evidence="9 15" id="KW-0479">Metal-binding</keyword>
<comment type="pathway">
    <text evidence="3">Glycolipid metabolism; diglucosyl-diacylglycerol biosynthesis.</text>
</comment>
<evidence type="ECO:0000256" key="12">
    <source>
        <dbReference type="ARBA" id="ARBA00039995"/>
    </source>
</evidence>
<name>A0A844BM23_9LACT</name>
<dbReference type="EC" id="5.4.2.2" evidence="6"/>
<keyword evidence="8" id="KW-0597">Phosphoprotein</keyword>
<comment type="cofactor">
    <cofactor evidence="2">
        <name>Mg(2+)</name>
        <dbReference type="ChEBI" id="CHEBI:18420"/>
    </cofactor>
</comment>
<evidence type="ECO:0000313" key="21">
    <source>
        <dbReference type="Proteomes" id="UP000469870"/>
    </source>
</evidence>
<keyword evidence="11" id="KW-0413">Isomerase</keyword>
<organism evidence="20 21">
    <name type="scientific">Fundicoccus ignavus</name>
    <dbReference type="NCBI Taxonomy" id="2664442"/>
    <lineage>
        <taxon>Bacteria</taxon>
        <taxon>Bacillati</taxon>
        <taxon>Bacillota</taxon>
        <taxon>Bacilli</taxon>
        <taxon>Lactobacillales</taxon>
        <taxon>Aerococcaceae</taxon>
        <taxon>Fundicoccus</taxon>
    </lineage>
</organism>
<dbReference type="PROSITE" id="PS00710">
    <property type="entry name" value="PGM_PMM"/>
    <property type="match status" value="1"/>
</dbReference>
<dbReference type="GO" id="GO:0006006">
    <property type="term" value="P:glucose metabolic process"/>
    <property type="evidence" value="ECO:0007669"/>
    <property type="project" value="UniProtKB-KW"/>
</dbReference>
<reference evidence="20 21" key="1">
    <citation type="submission" date="2019-11" db="EMBL/GenBank/DDBJ databases">
        <title>Characterisation of Fundicoccus ignavus gen. nov. sp. nov., a novel genus of the family Aerococcaceae isolated from bulk tank milk.</title>
        <authorList>
            <person name="Siebert A."/>
            <person name="Huptas C."/>
            <person name="Wenning M."/>
            <person name="Scherer S."/>
            <person name="Doll E.V."/>
        </authorList>
    </citation>
    <scope>NUCLEOTIDE SEQUENCE [LARGE SCALE GENOMIC DNA]</scope>
    <source>
        <strain evidence="20 21">DSM 109653</strain>
    </source>
</reference>
<comment type="pathway">
    <text evidence="4">Lipid metabolism.</text>
</comment>
<evidence type="ECO:0000256" key="5">
    <source>
        <dbReference type="ARBA" id="ARBA00010231"/>
    </source>
</evidence>
<comment type="catalytic activity">
    <reaction evidence="1">
        <text>alpha-D-glucose 1-phosphate = alpha-D-glucose 6-phosphate</text>
        <dbReference type="Rhea" id="RHEA:23536"/>
        <dbReference type="ChEBI" id="CHEBI:58225"/>
        <dbReference type="ChEBI" id="CHEBI:58601"/>
        <dbReference type="EC" id="5.4.2.2"/>
    </reaction>
</comment>
<dbReference type="GO" id="GO:0004614">
    <property type="term" value="F:phosphoglucomutase activity"/>
    <property type="evidence" value="ECO:0007669"/>
    <property type="project" value="UniProtKB-EC"/>
</dbReference>
<evidence type="ECO:0000256" key="8">
    <source>
        <dbReference type="ARBA" id="ARBA00022553"/>
    </source>
</evidence>
<evidence type="ECO:0000256" key="13">
    <source>
        <dbReference type="ARBA" id="ARBA00041398"/>
    </source>
</evidence>
<dbReference type="Gene3D" id="3.30.310.50">
    <property type="entry name" value="Alpha-D-phosphohexomutase, C-terminal domain"/>
    <property type="match status" value="1"/>
</dbReference>
<dbReference type="InterPro" id="IPR005844">
    <property type="entry name" value="A-D-PHexomutase_a/b/a-I"/>
</dbReference>
<dbReference type="PANTHER" id="PTHR45745">
    <property type="entry name" value="PHOSPHOMANNOMUTASE 45A"/>
    <property type="match status" value="1"/>
</dbReference>
<sequence>MEWRETYELWQNFEDLDANLKEELANNKDEELLKDAFGASLSFGTAGMRGVLGAGPNRMNIYTVRQATEGLATLIEQSGEEAKRRGVAIAYDSRHYSPEFAMEAAMVLGKHNIKSYVYESLRPTPVLSFAVRHLNAFAGIMITASHNPAEYNGYKVYGADGGQMPPEDADNLTKFVRAVENPLTVEVGDKTELLGNGTIDIIGDRVDEAYLEEIKAVTVDQALVNEMSDKVNIVFTPLHGTGMYLGMKALEQAGFKSVHVVEEQAKADGDFPTVASPNPESEEAFDLAEQLARSVEADILLATDPDADRLGAMIRTASGDYQLLTGNQIASIMLDYILNARQAQGDLPANGVAIKSMVSTNLADAIVQSYGLEMVEVLTGFKFIAEKIQQYEETGAHTFLMGFEESYGYLIKPFVRDKDAIQALVVLAELTAYHKKHGRTLGDALQAMYDKYGYFYEKTISLSFPGLSGAEQMKQIMHTIRTEGIADMGGLKVETAADYLAGSLTYADGKESKLTYPSSDALKYVLEDGSWVAFRPSGTEPKIKLYLGVQGESQAEVEAKATKIEADIRNLTK</sequence>
<keyword evidence="7" id="KW-0119">Carbohydrate metabolism</keyword>
<dbReference type="Pfam" id="PF02880">
    <property type="entry name" value="PGM_PMM_III"/>
    <property type="match status" value="1"/>
</dbReference>
<dbReference type="RefSeq" id="WP_153862304.1">
    <property type="nucleotide sequence ID" value="NZ_WJQR01000008.1"/>
</dbReference>
<dbReference type="AlphaFoldDB" id="A0A844BM23"/>
<dbReference type="SUPFAM" id="SSF53738">
    <property type="entry name" value="Phosphoglucomutase, first 3 domains"/>
    <property type="match status" value="3"/>
</dbReference>
<proteinExistence type="inferred from homology"/>
<dbReference type="Proteomes" id="UP000469870">
    <property type="component" value="Unassembled WGS sequence"/>
</dbReference>
<accession>A0A844BM23</accession>
<dbReference type="InterPro" id="IPR005843">
    <property type="entry name" value="A-D-PHexomutase_C"/>
</dbReference>
<dbReference type="InterPro" id="IPR036900">
    <property type="entry name" value="A-D-PHexomutase_C_sf"/>
</dbReference>
<dbReference type="InterPro" id="IPR005845">
    <property type="entry name" value="A-D-PHexomutase_a/b/a-II"/>
</dbReference>
<feature type="domain" description="Alpha-D-phosphohexomutase alpha/beta/alpha" evidence="18">
    <location>
        <begin position="209"/>
        <end position="313"/>
    </location>
</feature>
<dbReference type="InterPro" id="IPR005846">
    <property type="entry name" value="A-D-PHexomutase_a/b/a-III"/>
</dbReference>
<evidence type="ECO:0000259" key="18">
    <source>
        <dbReference type="Pfam" id="PF02879"/>
    </source>
</evidence>
<dbReference type="PRINTS" id="PR00509">
    <property type="entry name" value="PGMPMM"/>
</dbReference>
<dbReference type="Pfam" id="PF02879">
    <property type="entry name" value="PGM_PMM_II"/>
    <property type="match status" value="1"/>
</dbReference>
<comment type="similarity">
    <text evidence="5 15">Belongs to the phosphohexose mutase family.</text>
</comment>
<evidence type="ECO:0000256" key="6">
    <source>
        <dbReference type="ARBA" id="ARBA00012728"/>
    </source>
</evidence>
<comment type="caution">
    <text evidence="20">The sequence shown here is derived from an EMBL/GenBank/DDBJ whole genome shotgun (WGS) entry which is preliminary data.</text>
</comment>
<feature type="domain" description="Alpha-D-phosphohexomutase alpha/beta/alpha" evidence="19">
    <location>
        <begin position="326"/>
        <end position="452"/>
    </location>
</feature>
<dbReference type="SUPFAM" id="SSF55957">
    <property type="entry name" value="Phosphoglucomutase, C-terminal domain"/>
    <property type="match status" value="1"/>
</dbReference>
<dbReference type="Gene3D" id="3.40.120.10">
    <property type="entry name" value="Alpha-D-Glucose-1,6-Bisphosphate, subunit A, domain 3"/>
    <property type="match status" value="3"/>
</dbReference>
<dbReference type="InterPro" id="IPR016055">
    <property type="entry name" value="A-D-PHexomutase_a/b/a-I/II/III"/>
</dbReference>
<dbReference type="GO" id="GO:0006166">
    <property type="term" value="P:purine ribonucleoside salvage"/>
    <property type="evidence" value="ECO:0007669"/>
    <property type="project" value="TreeGrafter"/>
</dbReference>